<accession>L0IDL5</accession>
<evidence type="ECO:0008006" key="4">
    <source>
        <dbReference type="Google" id="ProtNLM"/>
    </source>
</evidence>
<protein>
    <recommendedName>
        <fullName evidence="4">Amphi-Trp domain-containing protein</fullName>
    </recommendedName>
</protein>
<dbReference type="OrthoDB" id="312948at2157"/>
<evidence type="ECO:0000313" key="2">
    <source>
        <dbReference type="EMBL" id="AGB16923.1"/>
    </source>
</evidence>
<evidence type="ECO:0000256" key="1">
    <source>
        <dbReference type="SAM" id="MobiDB-lite"/>
    </source>
</evidence>
<dbReference type="RefSeq" id="WP_015301528.1">
    <property type="nucleotide sequence ID" value="NC_019964.1"/>
</dbReference>
<dbReference type="STRING" id="797302.Halru_2338"/>
<name>L0IDL5_HALRX</name>
<reference evidence="2" key="1">
    <citation type="submission" date="2011-09" db="EMBL/GenBank/DDBJ databases">
        <title>Complete sequence of Halovivax ruber XH-70.</title>
        <authorList>
            <consortium name="US DOE Joint Genome Institute"/>
            <person name="Lucas S."/>
            <person name="Han J."/>
            <person name="Lapidus A."/>
            <person name="Cheng J.-F."/>
            <person name="Goodwin L."/>
            <person name="Pitluck S."/>
            <person name="Peters L."/>
            <person name="Mikhailova N."/>
            <person name="Davenport K."/>
            <person name="Detter J.C."/>
            <person name="Han C."/>
            <person name="Tapia R."/>
            <person name="Land M."/>
            <person name="Hauser L."/>
            <person name="Kyrpides N."/>
            <person name="Ivanova N."/>
            <person name="Pagani I."/>
            <person name="Sproer C."/>
            <person name="Anderson I."/>
            <person name="Woyke T."/>
        </authorList>
    </citation>
    <scope>NUCLEOTIDE SEQUENCE</scope>
    <source>
        <strain evidence="2">XH-70</strain>
    </source>
</reference>
<feature type="compositionally biased region" description="Acidic residues" evidence="1">
    <location>
        <begin position="21"/>
        <end position="31"/>
    </location>
</feature>
<evidence type="ECO:0000313" key="3">
    <source>
        <dbReference type="Proteomes" id="UP000010846"/>
    </source>
</evidence>
<dbReference type="HOGENOM" id="CLU_1237947_0_0_2"/>
<proteinExistence type="predicted"/>
<sequence>MTADEPSGPDQSTPDRSAVSDELDVPDEPPDPAEMSHVLPDEKLAYPDFTFEDGAVEADGTFDLETALDREEMREWLTELRGGLASHDVGVSAPEGTAIFGVGGGDVSVSFDPDESHRGRLEFTFSIDAKLMTCSDDSDVRVAGSRGGEGFIPLDMLVEDRGPQTYRCYNWIDEPTERE</sequence>
<keyword evidence="3" id="KW-1185">Reference proteome</keyword>
<dbReference type="GeneID" id="14376846"/>
<dbReference type="AlphaFoldDB" id="L0IDL5"/>
<dbReference type="Proteomes" id="UP000010846">
    <property type="component" value="Chromosome"/>
</dbReference>
<dbReference type="KEGG" id="hru:Halru_2338"/>
<organism evidence="2 3">
    <name type="scientific">Halovivax ruber (strain DSM 18193 / JCM 13892 / XH-70)</name>
    <dbReference type="NCBI Taxonomy" id="797302"/>
    <lineage>
        <taxon>Archaea</taxon>
        <taxon>Methanobacteriati</taxon>
        <taxon>Methanobacteriota</taxon>
        <taxon>Stenosarchaea group</taxon>
        <taxon>Halobacteria</taxon>
        <taxon>Halobacteriales</taxon>
        <taxon>Natrialbaceae</taxon>
        <taxon>Halovivax</taxon>
    </lineage>
</organism>
<dbReference type="EMBL" id="CP003050">
    <property type="protein sequence ID" value="AGB16923.1"/>
    <property type="molecule type" value="Genomic_DNA"/>
</dbReference>
<dbReference type="eggNOG" id="arCOG13468">
    <property type="taxonomic scope" value="Archaea"/>
</dbReference>
<gene>
    <name evidence="2" type="ordered locus">Halru_2338</name>
</gene>
<feature type="region of interest" description="Disordered" evidence="1">
    <location>
        <begin position="1"/>
        <end position="39"/>
    </location>
</feature>